<dbReference type="AlphaFoldDB" id="S2K9J5"/>
<evidence type="ECO:0000256" key="10">
    <source>
        <dbReference type="ARBA" id="ARBA00031630"/>
    </source>
</evidence>
<accession>S2K9J5</accession>
<dbReference type="EMBL" id="KE123902">
    <property type="protein sequence ID" value="EPB92118.1"/>
    <property type="molecule type" value="Genomic_DNA"/>
</dbReference>
<evidence type="ECO:0000313" key="14">
    <source>
        <dbReference type="EMBL" id="EPB92118.1"/>
    </source>
</evidence>
<dbReference type="VEuPathDB" id="FungiDB:HMPREF1544_00943"/>
<comment type="catalytic activity">
    <reaction evidence="12">
        <text>2,5-diamino-6-(1-D-ribitylamino)pyrimidin-4(3H)-one 5'-phosphate + NADP(+) = 2,5-diamino-6-(1-D-ribosylamino)pyrimidin-4(3H)-one 5'-phosphate + NADPH + H(+)</text>
        <dbReference type="Rhea" id="RHEA:27278"/>
        <dbReference type="ChEBI" id="CHEBI:15378"/>
        <dbReference type="ChEBI" id="CHEBI:57783"/>
        <dbReference type="ChEBI" id="CHEBI:58349"/>
        <dbReference type="ChEBI" id="CHEBI:58890"/>
        <dbReference type="ChEBI" id="CHEBI:59545"/>
        <dbReference type="EC" id="1.1.1.302"/>
    </reaction>
</comment>
<dbReference type="Proteomes" id="UP000014254">
    <property type="component" value="Unassembled WGS sequence"/>
</dbReference>
<evidence type="ECO:0000256" key="2">
    <source>
        <dbReference type="ARBA" id="ARBA00005104"/>
    </source>
</evidence>
<dbReference type="InterPro" id="IPR050765">
    <property type="entry name" value="Riboflavin_Biosynth_HTPR"/>
</dbReference>
<feature type="domain" description="Bacterial bifunctional deaminase-reductase C-terminal" evidence="13">
    <location>
        <begin position="27"/>
        <end position="239"/>
    </location>
</feature>
<evidence type="ECO:0000259" key="13">
    <source>
        <dbReference type="Pfam" id="PF01872"/>
    </source>
</evidence>
<dbReference type="InParanoid" id="S2K9J5"/>
<dbReference type="GO" id="GO:0008703">
    <property type="term" value="F:5-amino-6-(5-phosphoribosylamino)uracil reductase activity"/>
    <property type="evidence" value="ECO:0007669"/>
    <property type="project" value="InterPro"/>
</dbReference>
<dbReference type="OrthoDB" id="5432at2759"/>
<dbReference type="Gene3D" id="3.40.430.10">
    <property type="entry name" value="Dihydrofolate Reductase, subunit A"/>
    <property type="match status" value="1"/>
</dbReference>
<dbReference type="SUPFAM" id="SSF53597">
    <property type="entry name" value="Dihydrofolate reductase-like"/>
    <property type="match status" value="1"/>
</dbReference>
<dbReference type="PANTHER" id="PTHR38011">
    <property type="entry name" value="DIHYDROFOLATE REDUCTASE FAMILY PROTEIN (AFU_ORTHOLOGUE AFUA_8G06820)"/>
    <property type="match status" value="1"/>
</dbReference>
<evidence type="ECO:0000256" key="8">
    <source>
        <dbReference type="ARBA" id="ARBA00023002"/>
    </source>
</evidence>
<dbReference type="GO" id="GO:0009231">
    <property type="term" value="P:riboflavin biosynthetic process"/>
    <property type="evidence" value="ECO:0007669"/>
    <property type="project" value="UniProtKB-KW"/>
</dbReference>
<evidence type="ECO:0000256" key="12">
    <source>
        <dbReference type="ARBA" id="ARBA00049020"/>
    </source>
</evidence>
<comment type="catalytic activity">
    <reaction evidence="11">
        <text>2,5-diamino-6-(1-D-ribitylamino)pyrimidin-4(3H)-one 5'-phosphate + NAD(+) = 2,5-diamino-6-(1-D-ribosylamino)pyrimidin-4(3H)-one 5'-phosphate + NADH + H(+)</text>
        <dbReference type="Rhea" id="RHEA:27274"/>
        <dbReference type="ChEBI" id="CHEBI:15378"/>
        <dbReference type="ChEBI" id="CHEBI:57540"/>
        <dbReference type="ChEBI" id="CHEBI:57945"/>
        <dbReference type="ChEBI" id="CHEBI:58890"/>
        <dbReference type="ChEBI" id="CHEBI:59545"/>
        <dbReference type="EC" id="1.1.1.302"/>
    </reaction>
</comment>
<evidence type="ECO:0000256" key="9">
    <source>
        <dbReference type="ARBA" id="ARBA00030073"/>
    </source>
</evidence>
<evidence type="ECO:0000256" key="6">
    <source>
        <dbReference type="ARBA" id="ARBA00022619"/>
    </source>
</evidence>
<dbReference type="InterPro" id="IPR024072">
    <property type="entry name" value="DHFR-like_dom_sf"/>
</dbReference>
<protein>
    <recommendedName>
        <fullName evidence="5">2,5-diamino-6-ribosylamino-4(3H)-pyrimidinone 5'-phosphate reductase</fullName>
        <ecNumber evidence="4">1.1.1.302</ecNumber>
    </recommendedName>
    <alternativeName>
        <fullName evidence="10">2,5-diamino-6-(5-phospho-D-ribosylamino)pyrimidin-4(3H)-one reductase</fullName>
    </alternativeName>
    <alternativeName>
        <fullName evidence="9">2,5-diamino-6-ribitylamino-4(3H)-pyrimidinone 5'-phosphate synthase</fullName>
    </alternativeName>
</protein>
<evidence type="ECO:0000256" key="4">
    <source>
        <dbReference type="ARBA" id="ARBA00012851"/>
    </source>
</evidence>
<keyword evidence="7" id="KW-0521">NADP</keyword>
<dbReference type="OMA" id="HYLRYHH"/>
<dbReference type="FunCoup" id="S2K9J5">
    <property type="interactions" value="155"/>
</dbReference>
<gene>
    <name evidence="14" type="ORF">HMPREF1544_00943</name>
</gene>
<dbReference type="eggNOG" id="ENOG502RZWZ">
    <property type="taxonomic scope" value="Eukaryota"/>
</dbReference>
<dbReference type="Pfam" id="PF01872">
    <property type="entry name" value="RibD_C"/>
    <property type="match status" value="1"/>
</dbReference>
<comment type="function">
    <text evidence="1">Catalyzes an early step in riboflavin biosynthesis, the NADPH-dependent reduction of the ribose side chain of 2,5-diamino-6-ribosylamino-4(3H)-pyrimidinone 5'-phosphate, yielding 2,5-diamino-6-ribitylamino-4(3H)-pyrimidinone 5'-phosphate.</text>
</comment>
<dbReference type="EC" id="1.1.1.302" evidence="4"/>
<keyword evidence="15" id="KW-1185">Reference proteome</keyword>
<organism evidence="14 15">
    <name type="scientific">Mucor circinelloides f. circinelloides (strain 1006PhL)</name>
    <name type="common">Mucormycosis agent</name>
    <name type="synonym">Calyptromyces circinelloides</name>
    <dbReference type="NCBI Taxonomy" id="1220926"/>
    <lineage>
        <taxon>Eukaryota</taxon>
        <taxon>Fungi</taxon>
        <taxon>Fungi incertae sedis</taxon>
        <taxon>Mucoromycota</taxon>
        <taxon>Mucoromycotina</taxon>
        <taxon>Mucoromycetes</taxon>
        <taxon>Mucorales</taxon>
        <taxon>Mucorineae</taxon>
        <taxon>Mucoraceae</taxon>
        <taxon>Mucor</taxon>
    </lineage>
</organism>
<evidence type="ECO:0000256" key="3">
    <source>
        <dbReference type="ARBA" id="ARBA00009723"/>
    </source>
</evidence>
<proteinExistence type="inferred from homology"/>
<keyword evidence="6" id="KW-0686">Riboflavin biosynthesis</keyword>
<evidence type="ECO:0000256" key="11">
    <source>
        <dbReference type="ARBA" id="ARBA00047550"/>
    </source>
</evidence>
<comment type="similarity">
    <text evidence="3">Belongs to the HTP reductase family.</text>
</comment>
<evidence type="ECO:0000313" key="15">
    <source>
        <dbReference type="Proteomes" id="UP000014254"/>
    </source>
</evidence>
<evidence type="ECO:0000256" key="7">
    <source>
        <dbReference type="ARBA" id="ARBA00022857"/>
    </source>
</evidence>
<name>S2K9J5_MUCC1</name>
<reference evidence="15" key="1">
    <citation type="submission" date="2013-05" db="EMBL/GenBank/DDBJ databases">
        <title>The Genome sequence of Mucor circinelloides f. circinelloides 1006PhL.</title>
        <authorList>
            <consortium name="The Broad Institute Genomics Platform"/>
            <person name="Cuomo C."/>
            <person name="Earl A."/>
            <person name="Findley K."/>
            <person name="Lee S.C."/>
            <person name="Walker B."/>
            <person name="Young S."/>
            <person name="Zeng Q."/>
            <person name="Gargeya S."/>
            <person name="Fitzgerald M."/>
            <person name="Haas B."/>
            <person name="Abouelleil A."/>
            <person name="Allen A.W."/>
            <person name="Alvarado L."/>
            <person name="Arachchi H.M."/>
            <person name="Berlin A.M."/>
            <person name="Chapman S.B."/>
            <person name="Gainer-Dewar J."/>
            <person name="Goldberg J."/>
            <person name="Griggs A."/>
            <person name="Gujja S."/>
            <person name="Hansen M."/>
            <person name="Howarth C."/>
            <person name="Imamovic A."/>
            <person name="Ireland A."/>
            <person name="Larimer J."/>
            <person name="McCowan C."/>
            <person name="Murphy C."/>
            <person name="Pearson M."/>
            <person name="Poon T.W."/>
            <person name="Priest M."/>
            <person name="Roberts A."/>
            <person name="Saif S."/>
            <person name="Shea T."/>
            <person name="Sisk P."/>
            <person name="Sykes S."/>
            <person name="Wortman J."/>
            <person name="Nusbaum C."/>
            <person name="Birren B."/>
        </authorList>
    </citation>
    <scope>NUCLEOTIDE SEQUENCE [LARGE SCALE GENOMIC DNA]</scope>
    <source>
        <strain evidence="15">1006PhL</strain>
    </source>
</reference>
<evidence type="ECO:0000256" key="5">
    <source>
        <dbReference type="ARBA" id="ARBA00015035"/>
    </source>
</evidence>
<comment type="pathway">
    <text evidence="2">Cofactor biosynthesis; riboflavin biosynthesis.</text>
</comment>
<dbReference type="PANTHER" id="PTHR38011:SF7">
    <property type="entry name" value="2,5-DIAMINO-6-RIBOSYLAMINO-4(3H)-PYRIMIDINONE 5'-PHOSPHATE REDUCTASE"/>
    <property type="match status" value="1"/>
</dbReference>
<keyword evidence="8" id="KW-0560">Oxidoreductase</keyword>
<dbReference type="InterPro" id="IPR002734">
    <property type="entry name" value="RibDG_C"/>
</dbReference>
<sequence>MDETIYKEARDFLDPIYSNVPLLDDRPFITLTFAQSLDGKIAKQGQQILISGRESMAMTHRLRTLHDGILVGIGTALVDNPQLNARYVLAASTAIKQPQPIVLDPFMKLPSNCKLIDNYQNDKGKQPWLVVSEKALVEQTDKKAVLDKAGVKFIPVKALENGQLPLKEVFKALKANNIHTLMIEGGSRIIQSCLKDEWDQLIITTAPMFIGSEGVPAIKDNDAMPTLNNVQYQIMGRDNVLAATK</sequence>
<dbReference type="STRING" id="1220926.S2K9J5"/>
<evidence type="ECO:0000256" key="1">
    <source>
        <dbReference type="ARBA" id="ARBA00003555"/>
    </source>
</evidence>